<comment type="caution">
    <text evidence="1">The sequence shown here is derived from an EMBL/GenBank/DDBJ whole genome shotgun (WGS) entry which is preliminary data.</text>
</comment>
<keyword evidence="2" id="KW-1185">Reference proteome</keyword>
<reference evidence="1" key="2">
    <citation type="journal article" date="2023" name="IMA Fungus">
        <title>Comparative genomic study of the Penicillium genus elucidates a diverse pangenome and 15 lateral gene transfer events.</title>
        <authorList>
            <person name="Petersen C."/>
            <person name="Sorensen T."/>
            <person name="Nielsen M.R."/>
            <person name="Sondergaard T.E."/>
            <person name="Sorensen J.L."/>
            <person name="Fitzpatrick D.A."/>
            <person name="Frisvad J.C."/>
            <person name="Nielsen K.L."/>
        </authorList>
    </citation>
    <scope>NUCLEOTIDE SEQUENCE</scope>
    <source>
        <strain evidence="1">IBT 16125</strain>
    </source>
</reference>
<gene>
    <name evidence="1" type="ORF">N7458_008863</name>
</gene>
<proteinExistence type="predicted"/>
<dbReference type="Proteomes" id="UP001213681">
    <property type="component" value="Unassembled WGS sequence"/>
</dbReference>
<accession>A0AAD6BWU8</accession>
<sequence length="305" mass="34448">MKGDPQPIDGHEEVYPLHKLDDIKSFRNHVIWMMRFNDVLDAEKLADALSRLLEIGDCKKLGGRLRFKADGKLEVVLQKPSTTGERHVFFTHDSYEMRIQDHRLASRLPNATDGPSTHLVSEDFQPFIARPNFPTFDQSIRRNEPQISLHVTSFKDATLVALLWPHVLMDASAGEALLSGWSSVLTGRERDIVVVTGAQDDILLQAAMSKKAETSEKFKLEKNRLTSGTPYFSIAMSVGQVLDSPLQQRAVFIPEAVLNKLKAEVRKEIAEGSENVPFVSESDILIAWICQVVHLLWRDPVQWQL</sequence>
<evidence type="ECO:0000313" key="2">
    <source>
        <dbReference type="Proteomes" id="UP001213681"/>
    </source>
</evidence>
<dbReference type="AlphaFoldDB" id="A0AAD6BWU8"/>
<organism evidence="1 2">
    <name type="scientific">Penicillium daleae</name>
    <dbReference type="NCBI Taxonomy" id="63821"/>
    <lineage>
        <taxon>Eukaryota</taxon>
        <taxon>Fungi</taxon>
        <taxon>Dikarya</taxon>
        <taxon>Ascomycota</taxon>
        <taxon>Pezizomycotina</taxon>
        <taxon>Eurotiomycetes</taxon>
        <taxon>Eurotiomycetidae</taxon>
        <taxon>Eurotiales</taxon>
        <taxon>Aspergillaceae</taxon>
        <taxon>Penicillium</taxon>
    </lineage>
</organism>
<dbReference type="RefSeq" id="XP_056761094.1">
    <property type="nucleotide sequence ID" value="XM_056912245.1"/>
</dbReference>
<evidence type="ECO:0000313" key="1">
    <source>
        <dbReference type="EMBL" id="KAJ5437865.1"/>
    </source>
</evidence>
<dbReference type="Gene3D" id="3.30.559.10">
    <property type="entry name" value="Chloramphenicol acetyltransferase-like domain"/>
    <property type="match status" value="1"/>
</dbReference>
<protein>
    <submittedName>
        <fullName evidence="1">Uncharacterized protein</fullName>
    </submittedName>
</protein>
<dbReference type="EMBL" id="JAPVEA010000008">
    <property type="protein sequence ID" value="KAJ5437865.1"/>
    <property type="molecule type" value="Genomic_DNA"/>
</dbReference>
<name>A0AAD6BWU8_9EURO</name>
<dbReference type="InterPro" id="IPR023213">
    <property type="entry name" value="CAT-like_dom_sf"/>
</dbReference>
<dbReference type="GeneID" id="81602488"/>
<reference evidence="1" key="1">
    <citation type="submission" date="2022-12" db="EMBL/GenBank/DDBJ databases">
        <authorList>
            <person name="Petersen C."/>
        </authorList>
    </citation>
    <scope>NUCLEOTIDE SEQUENCE</scope>
    <source>
        <strain evidence="1">IBT 16125</strain>
    </source>
</reference>